<feature type="compositionally biased region" description="Basic and acidic residues" evidence="2">
    <location>
        <begin position="110"/>
        <end position="119"/>
    </location>
</feature>
<dbReference type="InterPro" id="IPR051610">
    <property type="entry name" value="GPI/OXD"/>
</dbReference>
<keyword evidence="1" id="KW-0479">Metal-binding</keyword>
<dbReference type="RefSeq" id="WP_057942007.1">
    <property type="nucleotide sequence ID" value="NZ_CP011131.1"/>
</dbReference>
<name>A0ABY3XGS3_9GAMM</name>
<evidence type="ECO:0000313" key="5">
    <source>
        <dbReference type="Proteomes" id="UP000829194"/>
    </source>
</evidence>
<accession>A0ABY3XGS3</accession>
<dbReference type="Pfam" id="PF07883">
    <property type="entry name" value="Cupin_2"/>
    <property type="match status" value="1"/>
</dbReference>
<proteinExistence type="predicted"/>
<dbReference type="PANTHER" id="PTHR35848:SF9">
    <property type="entry name" value="SLL1358 PROTEIN"/>
    <property type="match status" value="1"/>
</dbReference>
<evidence type="ECO:0000256" key="2">
    <source>
        <dbReference type="SAM" id="MobiDB-lite"/>
    </source>
</evidence>
<reference evidence="4 5" key="1">
    <citation type="submission" date="2022-03" db="EMBL/GenBank/DDBJ databases">
        <title>Complete genome sequence of Lysobacter capsici VKM B-2533 and Lysobacter gummosus 10.1.1, promising sources of lytic agents.</title>
        <authorList>
            <person name="Tarlachkov S.V."/>
            <person name="Kudryakova I.V."/>
            <person name="Afoshin A.S."/>
            <person name="Leontyevskaya E.A."/>
            <person name="Leontyevskaya N.V."/>
        </authorList>
    </citation>
    <scope>NUCLEOTIDE SEQUENCE [LARGE SCALE GENOMIC DNA]</scope>
    <source>
        <strain evidence="4 5">10.1.1</strain>
    </source>
</reference>
<protein>
    <submittedName>
        <fullName evidence="4">Cupin domain-containing protein</fullName>
    </submittedName>
</protein>
<feature type="region of interest" description="Disordered" evidence="2">
    <location>
        <begin position="83"/>
        <end position="119"/>
    </location>
</feature>
<dbReference type="SUPFAM" id="SSF51182">
    <property type="entry name" value="RmlC-like cupins"/>
    <property type="match status" value="1"/>
</dbReference>
<keyword evidence="5" id="KW-1185">Reference proteome</keyword>
<gene>
    <name evidence="4" type="ORF">MOV92_06075</name>
</gene>
<feature type="domain" description="Cupin type-2" evidence="3">
    <location>
        <begin position="38"/>
        <end position="105"/>
    </location>
</feature>
<dbReference type="InterPro" id="IPR013096">
    <property type="entry name" value="Cupin_2"/>
</dbReference>
<evidence type="ECO:0000259" key="3">
    <source>
        <dbReference type="Pfam" id="PF07883"/>
    </source>
</evidence>
<dbReference type="Proteomes" id="UP000829194">
    <property type="component" value="Chromosome"/>
</dbReference>
<sequence length="119" mass="13167">MSETVAKIDTGTARHYRWGEVCDGWHLLEGDDLSVIEEQVPPGAAEIRHRHARSRQFFYVLDGVATLEVCGVAHVLQRGQGLHVPPGAAHQLRNDSDSNTRFLVISSPKSHGDRETVSE</sequence>
<dbReference type="Gene3D" id="2.60.120.10">
    <property type="entry name" value="Jelly Rolls"/>
    <property type="match status" value="1"/>
</dbReference>
<dbReference type="PANTHER" id="PTHR35848">
    <property type="entry name" value="OXALATE-BINDING PROTEIN"/>
    <property type="match status" value="1"/>
</dbReference>
<organism evidence="4 5">
    <name type="scientific">Lysobacter gummosus</name>
    <dbReference type="NCBI Taxonomy" id="262324"/>
    <lineage>
        <taxon>Bacteria</taxon>
        <taxon>Pseudomonadati</taxon>
        <taxon>Pseudomonadota</taxon>
        <taxon>Gammaproteobacteria</taxon>
        <taxon>Lysobacterales</taxon>
        <taxon>Lysobacteraceae</taxon>
        <taxon>Lysobacter</taxon>
    </lineage>
</organism>
<evidence type="ECO:0000256" key="1">
    <source>
        <dbReference type="ARBA" id="ARBA00022723"/>
    </source>
</evidence>
<evidence type="ECO:0000313" key="4">
    <source>
        <dbReference type="EMBL" id="UNP30818.1"/>
    </source>
</evidence>
<dbReference type="InterPro" id="IPR014710">
    <property type="entry name" value="RmlC-like_jellyroll"/>
</dbReference>
<dbReference type="EMBL" id="CP093547">
    <property type="protein sequence ID" value="UNP30818.1"/>
    <property type="molecule type" value="Genomic_DNA"/>
</dbReference>
<dbReference type="InterPro" id="IPR011051">
    <property type="entry name" value="RmlC_Cupin_sf"/>
</dbReference>